<evidence type="ECO:0000259" key="3">
    <source>
        <dbReference type="Pfam" id="PF08338"/>
    </source>
</evidence>
<dbReference type="InterPro" id="IPR036291">
    <property type="entry name" value="NAD(P)-bd_dom_sf"/>
</dbReference>
<evidence type="ECO:0000313" key="5">
    <source>
        <dbReference type="Proteomes" id="UP000288405"/>
    </source>
</evidence>
<sequence>MKILMTGGTGFVGSAFIKRYGDQHEITVVSRHPIQAKKTLGPTVSVLPSLAELEHLNAFDAVINLAGEPIADKRWTDAQKERIEQSRWHITETLVGLCAASDHPPHTFLSGSAIGYYGRQGATPVTEDDNTPHDEFSHQLCKRWEAIAQEAASEQTRVCLLRTGVVLAGHGGALKKMLPPFRLGLGGPIGDGQQMMSWIHLDDMVAGIQFLLEHDQCQGPYNFTAPHPASNEAFSKTLGKVLHRPAFFRVPAFVLRTALGEMSDLLLTGQAVLPQRLEQAGFVFEYPQLEQALHASV</sequence>
<dbReference type="EMBL" id="PIPM01000003">
    <property type="protein sequence ID" value="RUO35305.1"/>
    <property type="molecule type" value="Genomic_DNA"/>
</dbReference>
<dbReference type="CDD" id="cd05242">
    <property type="entry name" value="SDR_a8"/>
    <property type="match status" value="1"/>
</dbReference>
<comment type="similarity">
    <text evidence="1">Belongs to the NAD(P)-dependent epimerase/dehydratase family. SDR39U1 subfamily.</text>
</comment>
<dbReference type="PANTHER" id="PTHR11092">
    <property type="entry name" value="SUGAR NUCLEOTIDE EPIMERASE RELATED"/>
    <property type="match status" value="1"/>
</dbReference>
<evidence type="ECO:0000256" key="1">
    <source>
        <dbReference type="ARBA" id="ARBA00009353"/>
    </source>
</evidence>
<dbReference type="OrthoDB" id="9801773at2"/>
<dbReference type="Proteomes" id="UP000288405">
    <property type="component" value="Unassembled WGS sequence"/>
</dbReference>
<gene>
    <name evidence="4" type="ORF">CWE11_04595</name>
</gene>
<dbReference type="Gene3D" id="3.40.50.720">
    <property type="entry name" value="NAD(P)-binding Rossmann-like Domain"/>
    <property type="match status" value="1"/>
</dbReference>
<dbReference type="NCBIfam" id="TIGR01777">
    <property type="entry name" value="yfcH"/>
    <property type="match status" value="1"/>
</dbReference>
<accession>A0A432WNF1</accession>
<dbReference type="RefSeq" id="WP_126776425.1">
    <property type="nucleotide sequence ID" value="NZ_PIPM01000003.1"/>
</dbReference>
<dbReference type="PANTHER" id="PTHR11092:SF0">
    <property type="entry name" value="EPIMERASE FAMILY PROTEIN SDR39U1"/>
    <property type="match status" value="1"/>
</dbReference>
<comment type="caution">
    <text evidence="4">The sequence shown here is derived from an EMBL/GenBank/DDBJ whole genome shotgun (WGS) entry which is preliminary data.</text>
</comment>
<organism evidence="4 5">
    <name type="scientific">Aliidiomarina sanyensis</name>
    <dbReference type="NCBI Taxonomy" id="1249555"/>
    <lineage>
        <taxon>Bacteria</taxon>
        <taxon>Pseudomonadati</taxon>
        <taxon>Pseudomonadota</taxon>
        <taxon>Gammaproteobacteria</taxon>
        <taxon>Alteromonadales</taxon>
        <taxon>Idiomarinaceae</taxon>
        <taxon>Aliidiomarina</taxon>
    </lineage>
</organism>
<dbReference type="AlphaFoldDB" id="A0A432WNF1"/>
<name>A0A432WNF1_9GAMM</name>
<keyword evidence="5" id="KW-1185">Reference proteome</keyword>
<dbReference type="InterPro" id="IPR001509">
    <property type="entry name" value="Epimerase_deHydtase"/>
</dbReference>
<dbReference type="Pfam" id="PF01370">
    <property type="entry name" value="Epimerase"/>
    <property type="match status" value="1"/>
</dbReference>
<evidence type="ECO:0000259" key="2">
    <source>
        <dbReference type="Pfam" id="PF01370"/>
    </source>
</evidence>
<reference evidence="4 5" key="1">
    <citation type="journal article" date="2011" name="Front. Microbiol.">
        <title>Genomic signatures of strain selection and enhancement in Bacillus atrophaeus var. globigii, a historical biowarfare simulant.</title>
        <authorList>
            <person name="Gibbons H.S."/>
            <person name="Broomall S.M."/>
            <person name="McNew L.A."/>
            <person name="Daligault H."/>
            <person name="Chapman C."/>
            <person name="Bruce D."/>
            <person name="Karavis M."/>
            <person name="Krepps M."/>
            <person name="McGregor P.A."/>
            <person name="Hong C."/>
            <person name="Park K.H."/>
            <person name="Akmal A."/>
            <person name="Feldman A."/>
            <person name="Lin J.S."/>
            <person name="Chang W.E."/>
            <person name="Higgs B.W."/>
            <person name="Demirev P."/>
            <person name="Lindquist J."/>
            <person name="Liem A."/>
            <person name="Fochler E."/>
            <person name="Read T.D."/>
            <person name="Tapia R."/>
            <person name="Johnson S."/>
            <person name="Bishop-Lilly K.A."/>
            <person name="Detter C."/>
            <person name="Han C."/>
            <person name="Sozhamannan S."/>
            <person name="Rosenzweig C.N."/>
            <person name="Skowronski E.W."/>
        </authorList>
    </citation>
    <scope>NUCLEOTIDE SEQUENCE [LARGE SCALE GENOMIC DNA]</scope>
    <source>
        <strain evidence="4 5">GYP-17</strain>
    </source>
</reference>
<proteinExistence type="inferred from homology"/>
<dbReference type="Pfam" id="PF08338">
    <property type="entry name" value="DUF1731"/>
    <property type="match status" value="1"/>
</dbReference>
<feature type="domain" description="NAD-dependent epimerase/dehydratase" evidence="2">
    <location>
        <begin position="3"/>
        <end position="221"/>
    </location>
</feature>
<dbReference type="SUPFAM" id="SSF51735">
    <property type="entry name" value="NAD(P)-binding Rossmann-fold domains"/>
    <property type="match status" value="1"/>
</dbReference>
<dbReference type="InterPro" id="IPR010099">
    <property type="entry name" value="SDR39U1"/>
</dbReference>
<evidence type="ECO:0000313" key="4">
    <source>
        <dbReference type="EMBL" id="RUO35305.1"/>
    </source>
</evidence>
<protein>
    <submittedName>
        <fullName evidence="4">TIGR01777 family protein</fullName>
    </submittedName>
</protein>
<dbReference type="InterPro" id="IPR013549">
    <property type="entry name" value="DUF1731"/>
</dbReference>
<feature type="domain" description="DUF1731" evidence="3">
    <location>
        <begin position="250"/>
        <end position="294"/>
    </location>
</feature>